<dbReference type="PANTHER" id="PTHR30032">
    <property type="entry name" value="N-ACETYLMURAMOYL-L-ALANINE AMIDASE-RELATED"/>
    <property type="match status" value="1"/>
</dbReference>
<gene>
    <name evidence="2" type="primary">spoIID</name>
    <name evidence="2" type="ORF">GCM10008935_25570</name>
</gene>
<dbReference type="InterPro" id="IPR014225">
    <property type="entry name" value="Spore_II_D_firmicutes"/>
</dbReference>
<dbReference type="NCBIfam" id="TIGR02870">
    <property type="entry name" value="spore_II_D"/>
    <property type="match status" value="1"/>
</dbReference>
<feature type="domain" description="Sporulation stage II protein D amidase enhancer LytB N-terminal" evidence="1">
    <location>
        <begin position="63"/>
        <end position="163"/>
    </location>
</feature>
<dbReference type="InterPro" id="IPR013693">
    <property type="entry name" value="SpoIID/LytB_N"/>
</dbReference>
<keyword evidence="3" id="KW-1185">Reference proteome</keyword>
<dbReference type="InterPro" id="IPR051922">
    <property type="entry name" value="Bact_Sporulation_Assoc"/>
</dbReference>
<dbReference type="Proteomes" id="UP001500740">
    <property type="component" value="Unassembled WGS sequence"/>
</dbReference>
<proteinExistence type="predicted"/>
<reference evidence="2 3" key="1">
    <citation type="journal article" date="2019" name="Int. J. Syst. Evol. Microbiol.">
        <title>The Global Catalogue of Microorganisms (GCM) 10K type strain sequencing project: providing services to taxonomists for standard genome sequencing and annotation.</title>
        <authorList>
            <consortium name="The Broad Institute Genomics Platform"/>
            <consortium name="The Broad Institute Genome Sequencing Center for Infectious Disease"/>
            <person name="Wu L."/>
            <person name="Ma J."/>
        </authorList>
    </citation>
    <scope>NUCLEOTIDE SEQUENCE [LARGE SCALE GENOMIC DNA]</scope>
    <source>
        <strain evidence="2 3">JCM 14193</strain>
    </source>
</reference>
<dbReference type="PANTHER" id="PTHR30032:SF4">
    <property type="entry name" value="AMIDASE ENHANCER"/>
    <property type="match status" value="1"/>
</dbReference>
<evidence type="ECO:0000313" key="3">
    <source>
        <dbReference type="Proteomes" id="UP001500740"/>
    </source>
</evidence>
<sequence>MRRQGLILGIILLAVITVIPTLIVIPFAEAATENEHISIDESTEYVSASGENSDIMVEVLREATDQIESVPLEDYVALVVASEIPADFEMEALKAQALAARTYIVQRILHDDPEQEHHVTDTVEHQVFQSEDELREVWGVDYSGNMNKIDQAVQETAGEVITYDGSPITAAFFSTSNGYTENAEDYWQNEIPYLRSVSSPWDEQSPVYRDQEIFTYQEVLQQLGLEGNSFEVTNTTRTESNRIQEITVNGETFSGREIREKLDLRSNDFTIEAKADHIIFKTNGFGHGVGMSQYGANGMAQSGNTYHDIVKHYYQGVEIETLEHVL</sequence>
<name>A0ABN1A696_9BACI</name>
<dbReference type="InterPro" id="IPR013486">
    <property type="entry name" value="SpoIID/LytB"/>
</dbReference>
<protein>
    <submittedName>
        <fullName evidence="2">Stage II sporulation protein D</fullName>
    </submittedName>
</protein>
<organism evidence="2 3">
    <name type="scientific">Alkalibacillus silvisoli</name>
    <dbReference type="NCBI Taxonomy" id="392823"/>
    <lineage>
        <taxon>Bacteria</taxon>
        <taxon>Bacillati</taxon>
        <taxon>Bacillota</taxon>
        <taxon>Bacilli</taxon>
        <taxon>Bacillales</taxon>
        <taxon>Bacillaceae</taxon>
        <taxon>Alkalibacillus</taxon>
    </lineage>
</organism>
<evidence type="ECO:0000259" key="1">
    <source>
        <dbReference type="Pfam" id="PF08486"/>
    </source>
</evidence>
<dbReference type="RefSeq" id="WP_343784148.1">
    <property type="nucleotide sequence ID" value="NZ_BAAACZ010000024.1"/>
</dbReference>
<comment type="caution">
    <text evidence="2">The sequence shown here is derived from an EMBL/GenBank/DDBJ whole genome shotgun (WGS) entry which is preliminary data.</text>
</comment>
<evidence type="ECO:0000313" key="2">
    <source>
        <dbReference type="EMBL" id="GAA0468588.1"/>
    </source>
</evidence>
<accession>A0ABN1A696</accession>
<dbReference type="Pfam" id="PF08486">
    <property type="entry name" value="SpoIID"/>
    <property type="match status" value="1"/>
</dbReference>
<dbReference type="EMBL" id="BAAACZ010000024">
    <property type="protein sequence ID" value="GAA0468588.1"/>
    <property type="molecule type" value="Genomic_DNA"/>
</dbReference>
<dbReference type="NCBIfam" id="TIGR02669">
    <property type="entry name" value="SpoIID_LytB"/>
    <property type="match status" value="1"/>
</dbReference>